<dbReference type="RefSeq" id="WP_090604195.1">
    <property type="nucleotide sequence ID" value="NZ_CTEE01000001.1"/>
</dbReference>
<protein>
    <submittedName>
        <fullName evidence="6">Sodium Bile acid symporter family protein</fullName>
    </submittedName>
</protein>
<dbReference type="InterPro" id="IPR004710">
    <property type="entry name" value="Bilac:Na_transpt"/>
</dbReference>
<feature type="transmembrane region" description="Helical" evidence="5">
    <location>
        <begin position="64"/>
        <end position="83"/>
    </location>
</feature>
<dbReference type="EMBL" id="CTEE01000001">
    <property type="protein sequence ID" value="CQD17607.1"/>
    <property type="molecule type" value="Genomic_DNA"/>
</dbReference>
<dbReference type="AlphaFoldDB" id="A0A0E4CPC4"/>
<comment type="subcellular location">
    <subcellularLocation>
        <location evidence="1">Membrane</location>
        <topology evidence="1">Multi-pass membrane protein</topology>
    </subcellularLocation>
</comment>
<dbReference type="InterPro" id="IPR038770">
    <property type="entry name" value="Na+/solute_symporter_sf"/>
</dbReference>
<dbReference type="InterPro" id="IPR002657">
    <property type="entry name" value="BilAc:Na_symport/Acr3"/>
</dbReference>
<feature type="transmembrane region" description="Helical" evidence="5">
    <location>
        <begin position="189"/>
        <end position="213"/>
    </location>
</feature>
<feature type="transmembrane region" description="Helical" evidence="5">
    <location>
        <begin position="225"/>
        <end position="245"/>
    </location>
</feature>
<dbReference type="PROSITE" id="PS00599">
    <property type="entry name" value="AA_TRANSFER_CLASS_2"/>
    <property type="match status" value="1"/>
</dbReference>
<feature type="transmembrane region" description="Helical" evidence="5">
    <location>
        <begin position="36"/>
        <end position="58"/>
    </location>
</feature>
<feature type="transmembrane region" description="Helical" evidence="5">
    <location>
        <begin position="6"/>
        <end position="24"/>
    </location>
</feature>
<dbReference type="GO" id="GO:0016020">
    <property type="term" value="C:membrane"/>
    <property type="evidence" value="ECO:0007669"/>
    <property type="project" value="UniProtKB-SubCell"/>
</dbReference>
<dbReference type="InterPro" id="IPR001917">
    <property type="entry name" value="Aminotrans_II_pyridoxalP_BS"/>
</dbReference>
<evidence type="ECO:0000256" key="3">
    <source>
        <dbReference type="ARBA" id="ARBA00022989"/>
    </source>
</evidence>
<evidence type="ECO:0000313" key="6">
    <source>
        <dbReference type="EMBL" id="CQD17607.1"/>
    </source>
</evidence>
<evidence type="ECO:0000256" key="2">
    <source>
        <dbReference type="ARBA" id="ARBA00022692"/>
    </source>
</evidence>
<dbReference type="STRING" id="141349.BN1232_03951"/>
<evidence type="ECO:0000256" key="5">
    <source>
        <dbReference type="SAM" id="Phobius"/>
    </source>
</evidence>
<dbReference type="Gene3D" id="1.20.1530.20">
    <property type="match status" value="1"/>
</dbReference>
<keyword evidence="4 5" id="KW-0472">Membrane</keyword>
<dbReference type="Proteomes" id="UP000199251">
    <property type="component" value="Unassembled WGS sequence"/>
</dbReference>
<dbReference type="Pfam" id="PF01758">
    <property type="entry name" value="SBF"/>
    <property type="match status" value="1"/>
</dbReference>
<name>A0A0E4CPC4_MYCLN</name>
<organism evidence="6 7">
    <name type="scientific">Mycobacterium lentiflavum</name>
    <dbReference type="NCBI Taxonomy" id="141349"/>
    <lineage>
        <taxon>Bacteria</taxon>
        <taxon>Bacillati</taxon>
        <taxon>Actinomycetota</taxon>
        <taxon>Actinomycetes</taxon>
        <taxon>Mycobacteriales</taxon>
        <taxon>Mycobacteriaceae</taxon>
        <taxon>Mycobacterium</taxon>
        <taxon>Mycobacterium simiae complex</taxon>
    </lineage>
</organism>
<feature type="transmembrane region" description="Helical" evidence="5">
    <location>
        <begin position="95"/>
        <end position="122"/>
    </location>
</feature>
<dbReference type="PANTHER" id="PTHR10361:SF24">
    <property type="entry name" value="P3 PROTEIN"/>
    <property type="match status" value="1"/>
</dbReference>
<evidence type="ECO:0000313" key="7">
    <source>
        <dbReference type="Proteomes" id="UP000199251"/>
    </source>
</evidence>
<dbReference type="GO" id="GO:0016740">
    <property type="term" value="F:transferase activity"/>
    <property type="evidence" value="ECO:0007669"/>
    <property type="project" value="InterPro"/>
</dbReference>
<evidence type="ECO:0000256" key="4">
    <source>
        <dbReference type="ARBA" id="ARBA00023136"/>
    </source>
</evidence>
<proteinExistence type="predicted"/>
<feature type="transmembrane region" description="Helical" evidence="5">
    <location>
        <begin position="134"/>
        <end position="152"/>
    </location>
</feature>
<reference evidence="6 7" key="1">
    <citation type="submission" date="2015-03" db="EMBL/GenBank/DDBJ databases">
        <authorList>
            <person name="Urmite Genomes"/>
        </authorList>
    </citation>
    <scope>NUCLEOTIDE SEQUENCE [LARGE SCALE GENOMIC DNA]</scope>
    <source>
        <strain evidence="6 7">CSUR P1491</strain>
    </source>
</reference>
<gene>
    <name evidence="6" type="ORF">BN1232_03951</name>
</gene>
<evidence type="ECO:0000256" key="1">
    <source>
        <dbReference type="ARBA" id="ARBA00004141"/>
    </source>
</evidence>
<sequence>MDNRYFPLVVVVVMLALGLTLTIDDFRRAATLRRPLAVALLCQAVVLPAVCLMIAEMFDLPSNLAVGLMLMAATPGGTTANILSHLFNGDLALNLTLTAINAVLSIIAVPLILAFSMTWFLGNGRFLPLQWDKFLGVFGLVLIPTAIGVGIRHRFPQFARRLQTPIRIAAAVLLVLIIVATLAKSWGTLSHYFGVLSGAVATFCVTSLTIGYLAPRLMRLAGRQAIAMSLEIGMHNGVLAMGIALSPQLLNNAEMAIPAAVYGIIALFIALAFIFIIRRLDPTFRAPSPTSEPDELSSA</sequence>
<dbReference type="PANTHER" id="PTHR10361">
    <property type="entry name" value="SODIUM-BILE ACID COTRANSPORTER"/>
    <property type="match status" value="1"/>
</dbReference>
<keyword evidence="2 5" id="KW-0812">Transmembrane</keyword>
<dbReference type="OrthoDB" id="9806785at2"/>
<accession>A0A0E4CPC4</accession>
<keyword evidence="3 5" id="KW-1133">Transmembrane helix</keyword>
<feature type="transmembrane region" description="Helical" evidence="5">
    <location>
        <begin position="257"/>
        <end position="277"/>
    </location>
</feature>
<feature type="transmembrane region" description="Helical" evidence="5">
    <location>
        <begin position="164"/>
        <end position="183"/>
    </location>
</feature>